<name>A0A8H3VVP2_VENIN</name>
<dbReference type="Proteomes" id="UP000447873">
    <property type="component" value="Unassembled WGS sequence"/>
</dbReference>
<evidence type="ECO:0000313" key="6">
    <source>
        <dbReference type="EMBL" id="KAE9994866.1"/>
    </source>
</evidence>
<evidence type="ECO:0000313" key="5">
    <source>
        <dbReference type="EMBL" id="KAE9986438.1"/>
    </source>
</evidence>
<gene>
    <name evidence="6" type="ORF">EG327_000080</name>
    <name evidence="5" type="ORF">EG328_005664</name>
</gene>
<protein>
    <recommendedName>
        <fullName evidence="4">SH3 domain-containing protein</fullName>
    </recommendedName>
</protein>
<evidence type="ECO:0000256" key="2">
    <source>
        <dbReference type="ARBA" id="ARBA00022737"/>
    </source>
</evidence>
<dbReference type="Pfam" id="PF20233">
    <property type="entry name" value="DUF6590"/>
    <property type="match status" value="1"/>
</dbReference>
<keyword evidence="8" id="KW-1185">Reference proteome</keyword>
<dbReference type="EMBL" id="WNWR01000001">
    <property type="protein sequence ID" value="KAE9994866.1"/>
    <property type="molecule type" value="Genomic_DNA"/>
</dbReference>
<dbReference type="InterPro" id="IPR051759">
    <property type="entry name" value="LIM-SH3_domain_protein"/>
</dbReference>
<dbReference type="SUPFAM" id="SSF50044">
    <property type="entry name" value="SH3-domain"/>
    <property type="match status" value="1"/>
</dbReference>
<proteinExistence type="predicted"/>
<dbReference type="InterPro" id="IPR036028">
    <property type="entry name" value="SH3-like_dom_sf"/>
</dbReference>
<dbReference type="Gene3D" id="2.30.30.40">
    <property type="entry name" value="SH3 Domains"/>
    <property type="match status" value="1"/>
</dbReference>
<dbReference type="EMBL" id="WNWS01000030">
    <property type="protein sequence ID" value="KAE9986438.1"/>
    <property type="molecule type" value="Genomic_DNA"/>
</dbReference>
<comment type="caution">
    <text evidence="6">The sequence shown here is derived from an EMBL/GenBank/DDBJ whole genome shotgun (WGS) entry which is preliminary data.</text>
</comment>
<dbReference type="InterPro" id="IPR046497">
    <property type="entry name" value="DUF6590"/>
</dbReference>
<sequence>MDPMARINFGKMYTIEHNVKVYDWQYVLGIDTRATQVESSGSDRDNKKVEGICEQQPLEDGKVTELELPANFAALWSWTASDHGQLVFQAGDTISITEYADSDWARGKNLRTGRTGVFPRNYVQLS</sequence>
<dbReference type="SMART" id="SM00326">
    <property type="entry name" value="SH3"/>
    <property type="match status" value="1"/>
</dbReference>
<evidence type="ECO:0000313" key="7">
    <source>
        <dbReference type="Proteomes" id="UP000447873"/>
    </source>
</evidence>
<evidence type="ECO:0000259" key="4">
    <source>
        <dbReference type="PROSITE" id="PS50002"/>
    </source>
</evidence>
<dbReference type="PROSITE" id="PS50002">
    <property type="entry name" value="SH3"/>
    <property type="match status" value="1"/>
</dbReference>
<dbReference type="AlphaFoldDB" id="A0A8H3VVP2"/>
<evidence type="ECO:0000256" key="3">
    <source>
        <dbReference type="PROSITE-ProRule" id="PRU00192"/>
    </source>
</evidence>
<keyword evidence="1 3" id="KW-0728">SH3 domain</keyword>
<evidence type="ECO:0000256" key="1">
    <source>
        <dbReference type="ARBA" id="ARBA00022443"/>
    </source>
</evidence>
<keyword evidence="2" id="KW-0677">Repeat</keyword>
<accession>A0A8H3VVP2</accession>
<dbReference type="PANTHER" id="PTHR46218:SF4">
    <property type="entry name" value="LIM AND SH3 DOMAIN PROTEIN LASP"/>
    <property type="match status" value="1"/>
</dbReference>
<reference evidence="6 8" key="1">
    <citation type="submission" date="2019-07" db="EMBL/GenBank/DDBJ databases">
        <title>Venturia inaequalis Genome Resource.</title>
        <authorList>
            <person name="Lichtner F.J."/>
        </authorList>
    </citation>
    <scope>NUCLEOTIDE SEQUENCE [LARGE SCALE GENOMIC DNA]</scope>
    <source>
        <strain evidence="5 7">120213</strain>
        <strain evidence="6 8">DMI_063113</strain>
    </source>
</reference>
<dbReference type="Pfam" id="PF14604">
    <property type="entry name" value="SH3_9"/>
    <property type="match status" value="1"/>
</dbReference>
<dbReference type="PANTHER" id="PTHR46218">
    <property type="entry name" value="LASP"/>
    <property type="match status" value="1"/>
</dbReference>
<evidence type="ECO:0000313" key="8">
    <source>
        <dbReference type="Proteomes" id="UP000490939"/>
    </source>
</evidence>
<organism evidence="6 8">
    <name type="scientific">Venturia inaequalis</name>
    <name type="common">Apple scab fungus</name>
    <dbReference type="NCBI Taxonomy" id="5025"/>
    <lineage>
        <taxon>Eukaryota</taxon>
        <taxon>Fungi</taxon>
        <taxon>Dikarya</taxon>
        <taxon>Ascomycota</taxon>
        <taxon>Pezizomycotina</taxon>
        <taxon>Dothideomycetes</taxon>
        <taxon>Pleosporomycetidae</taxon>
        <taxon>Venturiales</taxon>
        <taxon>Venturiaceae</taxon>
        <taxon>Venturia</taxon>
    </lineage>
</organism>
<dbReference type="InterPro" id="IPR001452">
    <property type="entry name" value="SH3_domain"/>
</dbReference>
<dbReference type="Proteomes" id="UP000490939">
    <property type="component" value="Unassembled WGS sequence"/>
</dbReference>
<feature type="domain" description="SH3" evidence="4">
    <location>
        <begin position="67"/>
        <end position="126"/>
    </location>
</feature>